<dbReference type="InterPro" id="IPR036875">
    <property type="entry name" value="Znf_CCHC_sf"/>
</dbReference>
<dbReference type="Pfam" id="PF22936">
    <property type="entry name" value="Pol_BBD"/>
    <property type="match status" value="1"/>
</dbReference>
<keyword evidence="1" id="KW-0862">Zinc</keyword>
<dbReference type="Gene3D" id="4.10.60.10">
    <property type="entry name" value="Zinc finger, CCHC-type"/>
    <property type="match status" value="1"/>
</dbReference>
<evidence type="ECO:0000313" key="5">
    <source>
        <dbReference type="Proteomes" id="UP000075243"/>
    </source>
</evidence>
<feature type="compositionally biased region" description="Basic and acidic residues" evidence="2">
    <location>
        <begin position="9"/>
        <end position="19"/>
    </location>
</feature>
<dbReference type="OMA" id="ADGRTIC"/>
<dbReference type="Proteomes" id="UP000075243">
    <property type="component" value="Unassembled WGS sequence"/>
</dbReference>
<dbReference type="AlphaFoldDB" id="A0A151RGI3"/>
<name>A0A151RGI3_CAJCA</name>
<gene>
    <name evidence="4" type="ORF">KK1_036974</name>
</gene>
<evidence type="ECO:0000313" key="4">
    <source>
        <dbReference type="EMBL" id="KYP41651.1"/>
    </source>
</evidence>
<feature type="compositionally biased region" description="Basic residues" evidence="2">
    <location>
        <begin position="24"/>
        <end position="35"/>
    </location>
</feature>
<dbReference type="InterPro" id="IPR001878">
    <property type="entry name" value="Znf_CCHC"/>
</dbReference>
<dbReference type="GO" id="GO:0008270">
    <property type="term" value="F:zinc ion binding"/>
    <property type="evidence" value="ECO:0007669"/>
    <property type="project" value="UniProtKB-KW"/>
</dbReference>
<keyword evidence="5" id="KW-1185">Reference proteome</keyword>
<dbReference type="PROSITE" id="PS50158">
    <property type="entry name" value="ZF_CCHC"/>
    <property type="match status" value="1"/>
</dbReference>
<evidence type="ECO:0000256" key="1">
    <source>
        <dbReference type="PROSITE-ProRule" id="PRU00047"/>
    </source>
</evidence>
<dbReference type="Gramene" id="C.cajan_34263.t">
    <property type="protein sequence ID" value="C.cajan_34263.t.cds1"/>
    <property type="gene ID" value="C.cajan_34263"/>
</dbReference>
<evidence type="ECO:0000256" key="2">
    <source>
        <dbReference type="SAM" id="MobiDB-lite"/>
    </source>
</evidence>
<organism evidence="4 5">
    <name type="scientific">Cajanus cajan</name>
    <name type="common">Pigeon pea</name>
    <name type="synonym">Cajanus indicus</name>
    <dbReference type="NCBI Taxonomy" id="3821"/>
    <lineage>
        <taxon>Eukaryota</taxon>
        <taxon>Viridiplantae</taxon>
        <taxon>Streptophyta</taxon>
        <taxon>Embryophyta</taxon>
        <taxon>Tracheophyta</taxon>
        <taxon>Spermatophyta</taxon>
        <taxon>Magnoliopsida</taxon>
        <taxon>eudicotyledons</taxon>
        <taxon>Gunneridae</taxon>
        <taxon>Pentapetalae</taxon>
        <taxon>rosids</taxon>
        <taxon>fabids</taxon>
        <taxon>Fabales</taxon>
        <taxon>Fabaceae</taxon>
        <taxon>Papilionoideae</taxon>
        <taxon>50 kb inversion clade</taxon>
        <taxon>NPAAA clade</taxon>
        <taxon>indigoferoid/millettioid clade</taxon>
        <taxon>Phaseoleae</taxon>
        <taxon>Cajanus</taxon>
    </lineage>
</organism>
<accession>A0A151RGI3</accession>
<feature type="region of interest" description="Disordered" evidence="2">
    <location>
        <begin position="1"/>
        <end position="35"/>
    </location>
</feature>
<reference evidence="4" key="1">
    <citation type="journal article" date="2012" name="Nat. Biotechnol.">
        <title>Draft genome sequence of pigeonpea (Cajanus cajan), an orphan legume crop of resource-poor farmers.</title>
        <authorList>
            <person name="Varshney R.K."/>
            <person name="Chen W."/>
            <person name="Li Y."/>
            <person name="Bharti A.K."/>
            <person name="Saxena R.K."/>
            <person name="Schlueter J.A."/>
            <person name="Donoghue M.T."/>
            <person name="Azam S."/>
            <person name="Fan G."/>
            <person name="Whaley A.M."/>
            <person name="Farmer A.D."/>
            <person name="Sheridan J."/>
            <person name="Iwata A."/>
            <person name="Tuteja R."/>
            <person name="Penmetsa R.V."/>
            <person name="Wu W."/>
            <person name="Upadhyaya H.D."/>
            <person name="Yang S.P."/>
            <person name="Shah T."/>
            <person name="Saxena K.B."/>
            <person name="Michael T."/>
            <person name="McCombie W.R."/>
            <person name="Yang B."/>
            <person name="Zhang G."/>
            <person name="Yang H."/>
            <person name="Wang J."/>
            <person name="Spillane C."/>
            <person name="Cook D.R."/>
            <person name="May G.D."/>
            <person name="Xu X."/>
            <person name="Jackson S.A."/>
        </authorList>
    </citation>
    <scope>NUCLEOTIDE SEQUENCE [LARGE SCALE GENOMIC DNA]</scope>
</reference>
<dbReference type="InterPro" id="IPR054722">
    <property type="entry name" value="PolX-like_BBD"/>
</dbReference>
<protein>
    <submittedName>
        <fullName evidence="4">Retrovirus-related Pol polyprotein from transposon TNT 1-94</fullName>
    </submittedName>
</protein>
<dbReference type="GO" id="GO:0003676">
    <property type="term" value="F:nucleic acid binding"/>
    <property type="evidence" value="ECO:0007669"/>
    <property type="project" value="InterPro"/>
</dbReference>
<keyword evidence="1" id="KW-0479">Metal-binding</keyword>
<feature type="domain" description="CCHC-type" evidence="3">
    <location>
        <begin position="47"/>
        <end position="63"/>
    </location>
</feature>
<dbReference type="SUPFAM" id="SSF57756">
    <property type="entry name" value="Retrovirus zinc finger-like domains"/>
    <property type="match status" value="1"/>
</dbReference>
<dbReference type="EMBL" id="KQ483759">
    <property type="protein sequence ID" value="KYP41651.1"/>
    <property type="molecule type" value="Genomic_DNA"/>
</dbReference>
<proteinExistence type="predicted"/>
<dbReference type="SMART" id="SM00343">
    <property type="entry name" value="ZnF_C2HC"/>
    <property type="match status" value="1"/>
</dbReference>
<evidence type="ECO:0000259" key="3">
    <source>
        <dbReference type="PROSITE" id="PS50158"/>
    </source>
</evidence>
<keyword evidence="1" id="KW-0863">Zinc-finger</keyword>
<sequence>MQSFQPDEQVLKATHDDRSGASQGHRRGGRGRGRGCGRQSLNRALIKCFYCHKLGHFQYECPELEKQAHFATFEEAAEAEDEFLLVVYEEATQAVQMEDWFLDSGCSNHMTGNKLWFTEVKEEGLDRTVKLGNDTTMAVTVEGNIRVQINGTTHVISDVYYVSELKTNLLSLGQLQQKGLAILI</sequence>